<reference evidence="3 4" key="1">
    <citation type="journal article" date="2019" name="ACS Chem. Biol.">
        <title>Identification and Mobilization of a Cryptic Antibiotic Biosynthesis Gene Locus from a Human-Pathogenic Nocardia Isolate.</title>
        <authorList>
            <person name="Herisse M."/>
            <person name="Ishida K."/>
            <person name="Porter J.L."/>
            <person name="Howden B."/>
            <person name="Hertweck C."/>
            <person name="Stinear T.P."/>
            <person name="Pidot S.J."/>
        </authorList>
    </citation>
    <scope>NUCLEOTIDE SEQUENCE [LARGE SCALE GENOMIC DNA]</scope>
    <source>
        <strain evidence="3 4">AUSMDU00012717</strain>
    </source>
</reference>
<accession>A0A6G9YEP0</accession>
<name>A0A6G9YEP0_9NOCA</name>
<evidence type="ECO:0000259" key="2">
    <source>
        <dbReference type="Pfam" id="PF01648"/>
    </source>
</evidence>
<gene>
    <name evidence="3" type="ORF">F5544_18595</name>
</gene>
<proteinExistence type="predicted"/>
<feature type="domain" description="4'-phosphopantetheinyl transferase" evidence="2">
    <location>
        <begin position="31"/>
        <end position="110"/>
    </location>
</feature>
<evidence type="ECO:0000256" key="1">
    <source>
        <dbReference type="ARBA" id="ARBA00022679"/>
    </source>
</evidence>
<dbReference type="Gene3D" id="3.90.470.20">
    <property type="entry name" value="4'-phosphopantetheinyl transferase domain"/>
    <property type="match status" value="1"/>
</dbReference>
<dbReference type="InterPro" id="IPR037143">
    <property type="entry name" value="4-PPantetheinyl_Trfase_dom_sf"/>
</dbReference>
<dbReference type="SUPFAM" id="SSF56214">
    <property type="entry name" value="4'-phosphopantetheinyl transferase"/>
    <property type="match status" value="1"/>
</dbReference>
<dbReference type="InterPro" id="IPR008278">
    <property type="entry name" value="4-PPantetheinyl_Trfase_dom"/>
</dbReference>
<keyword evidence="1 3" id="KW-0808">Transferase</keyword>
<keyword evidence="4" id="KW-1185">Reference proteome</keyword>
<sequence>MTSNQLAPRWRTAGNRLAVDGMGARRIHRAGIDLGDVERIGVTVRRRGDDLAQRVCTTAELAALDDPIAGLTALFSMKESVVKVLGGMPRGGRYADIEIGPAAEVRPIALRGEFARWADRNAVTIVAGYAEVAPRLLLSWALASTEDGAR</sequence>
<protein>
    <submittedName>
        <fullName evidence="3">4'-phosphopantetheinyl transferase superfamily protein</fullName>
    </submittedName>
</protein>
<dbReference type="GO" id="GO:0008897">
    <property type="term" value="F:holo-[acyl-carrier-protein] synthase activity"/>
    <property type="evidence" value="ECO:0007669"/>
    <property type="project" value="InterPro"/>
</dbReference>
<dbReference type="KEGG" id="nah:F5544_18595"/>
<dbReference type="EMBL" id="CP046172">
    <property type="protein sequence ID" value="QIS11590.1"/>
    <property type="molecule type" value="Genomic_DNA"/>
</dbReference>
<dbReference type="Proteomes" id="UP000503540">
    <property type="component" value="Chromosome"/>
</dbReference>
<organism evidence="3 4">
    <name type="scientific">Nocardia arthritidis</name>
    <dbReference type="NCBI Taxonomy" id="228602"/>
    <lineage>
        <taxon>Bacteria</taxon>
        <taxon>Bacillati</taxon>
        <taxon>Actinomycetota</taxon>
        <taxon>Actinomycetes</taxon>
        <taxon>Mycobacteriales</taxon>
        <taxon>Nocardiaceae</taxon>
        <taxon>Nocardia</taxon>
    </lineage>
</organism>
<dbReference type="GO" id="GO:0000287">
    <property type="term" value="F:magnesium ion binding"/>
    <property type="evidence" value="ECO:0007669"/>
    <property type="project" value="InterPro"/>
</dbReference>
<dbReference type="AlphaFoldDB" id="A0A6G9YEP0"/>
<evidence type="ECO:0000313" key="3">
    <source>
        <dbReference type="EMBL" id="QIS11590.1"/>
    </source>
</evidence>
<evidence type="ECO:0000313" key="4">
    <source>
        <dbReference type="Proteomes" id="UP000503540"/>
    </source>
</evidence>
<dbReference type="RefSeq" id="WP_167474382.1">
    <property type="nucleotide sequence ID" value="NZ_CP046172.1"/>
</dbReference>
<dbReference type="Pfam" id="PF01648">
    <property type="entry name" value="ACPS"/>
    <property type="match status" value="1"/>
</dbReference>